<sequence length="383" mass="39130">MSSTRIVIIGGGITGAAAAYELGRRAAPEALEVTVVDRDAPGRATPAGAGIICPWVDHEDDDAWYRLTAAGARHYPELIAMLAEDGVRETGYARVGALVVADGASGLRDARTLLERRHEGAPEMGAVEEAAEPRELFPPLRPGLAALRIDGAARVDGRAVRDALLTAAARQGVTIRTGTAALTADPGTITIDGAPLRADAVIVAAGAWTGEVCAPLVPGLPVLPQRGQLVHAHLPGADTSGWPIVLPRVGPYLLGFPGSRVVFGATRELAGFDHRPTVGGVHEVLAEGLAVAPGLAGAAIGEIRAGLRPLAADGRPVLGRLAPGVVVATGLSAYGLTAGPYAGRLAAVLALDPGAGEPWPEFTPARFLSDIPSANASRPPSRP</sequence>
<name>A0A840PB21_9ACTN</name>
<dbReference type="PANTHER" id="PTHR13847">
    <property type="entry name" value="SARCOSINE DEHYDROGENASE-RELATED"/>
    <property type="match status" value="1"/>
</dbReference>
<feature type="domain" description="FAD dependent oxidoreductase" evidence="5">
    <location>
        <begin position="5"/>
        <end position="347"/>
    </location>
</feature>
<comment type="caution">
    <text evidence="6">The sequence shown here is derived from an EMBL/GenBank/DDBJ whole genome shotgun (WGS) entry which is preliminary data.</text>
</comment>
<dbReference type="EMBL" id="JACHGN010000010">
    <property type="protein sequence ID" value="MBB5135061.1"/>
    <property type="molecule type" value="Genomic_DNA"/>
</dbReference>
<organism evidence="6 7">
    <name type="scientific">Thermocatellispora tengchongensis</name>
    <dbReference type="NCBI Taxonomy" id="1073253"/>
    <lineage>
        <taxon>Bacteria</taxon>
        <taxon>Bacillati</taxon>
        <taxon>Actinomycetota</taxon>
        <taxon>Actinomycetes</taxon>
        <taxon>Streptosporangiales</taxon>
        <taxon>Streptosporangiaceae</taxon>
        <taxon>Thermocatellispora</taxon>
    </lineage>
</organism>
<dbReference type="SUPFAM" id="SSF51971">
    <property type="entry name" value="Nucleotide-binding domain"/>
    <property type="match status" value="1"/>
</dbReference>
<dbReference type="RefSeq" id="WP_185052029.1">
    <property type="nucleotide sequence ID" value="NZ_BAABIX010000042.1"/>
</dbReference>
<accession>A0A840PB21</accession>
<keyword evidence="7" id="KW-1185">Reference proteome</keyword>
<gene>
    <name evidence="6" type="ORF">HNP84_004797</name>
</gene>
<evidence type="ECO:0000256" key="2">
    <source>
        <dbReference type="ARBA" id="ARBA00009410"/>
    </source>
</evidence>
<dbReference type="Gene3D" id="3.30.9.10">
    <property type="entry name" value="D-Amino Acid Oxidase, subunit A, domain 2"/>
    <property type="match status" value="1"/>
</dbReference>
<dbReference type="InterPro" id="IPR006076">
    <property type="entry name" value="FAD-dep_OxRdtase"/>
</dbReference>
<evidence type="ECO:0000259" key="5">
    <source>
        <dbReference type="Pfam" id="PF01266"/>
    </source>
</evidence>
<evidence type="ECO:0000256" key="1">
    <source>
        <dbReference type="ARBA" id="ARBA00001974"/>
    </source>
</evidence>
<reference evidence="6 7" key="1">
    <citation type="submission" date="2020-08" db="EMBL/GenBank/DDBJ databases">
        <title>Genomic Encyclopedia of Type Strains, Phase IV (KMG-IV): sequencing the most valuable type-strain genomes for metagenomic binning, comparative biology and taxonomic classification.</title>
        <authorList>
            <person name="Goeker M."/>
        </authorList>
    </citation>
    <scope>NUCLEOTIDE SEQUENCE [LARGE SCALE GENOMIC DNA]</scope>
    <source>
        <strain evidence="6 7">DSM 45615</strain>
    </source>
</reference>
<keyword evidence="3" id="KW-0285">Flavoprotein</keyword>
<dbReference type="GO" id="GO:0005737">
    <property type="term" value="C:cytoplasm"/>
    <property type="evidence" value="ECO:0007669"/>
    <property type="project" value="TreeGrafter"/>
</dbReference>
<dbReference type="GO" id="GO:0016491">
    <property type="term" value="F:oxidoreductase activity"/>
    <property type="evidence" value="ECO:0007669"/>
    <property type="project" value="UniProtKB-KW"/>
</dbReference>
<keyword evidence="4 6" id="KW-0560">Oxidoreductase</keyword>
<dbReference type="InterPro" id="IPR036188">
    <property type="entry name" value="FAD/NAD-bd_sf"/>
</dbReference>
<dbReference type="Pfam" id="PF01266">
    <property type="entry name" value="DAO"/>
    <property type="match status" value="1"/>
</dbReference>
<protein>
    <submittedName>
        <fullName evidence="6">D-amino-acid dehydrogenase</fullName>
        <ecNumber evidence="6">1.4.99.-</ecNumber>
    </submittedName>
</protein>
<dbReference type="Proteomes" id="UP000578449">
    <property type="component" value="Unassembled WGS sequence"/>
</dbReference>
<dbReference type="SUPFAM" id="SSF54373">
    <property type="entry name" value="FAD-linked reductases, C-terminal domain"/>
    <property type="match status" value="1"/>
</dbReference>
<dbReference type="PANTHER" id="PTHR13847:SF286">
    <property type="entry name" value="D-AMINO ACID DEHYDROGENASE"/>
    <property type="match status" value="1"/>
</dbReference>
<proteinExistence type="inferred from homology"/>
<dbReference type="AlphaFoldDB" id="A0A840PB21"/>
<evidence type="ECO:0000313" key="6">
    <source>
        <dbReference type="EMBL" id="MBB5135061.1"/>
    </source>
</evidence>
<evidence type="ECO:0000256" key="3">
    <source>
        <dbReference type="ARBA" id="ARBA00022630"/>
    </source>
</evidence>
<comment type="cofactor">
    <cofactor evidence="1">
        <name>FAD</name>
        <dbReference type="ChEBI" id="CHEBI:57692"/>
    </cofactor>
</comment>
<dbReference type="EC" id="1.4.99.-" evidence="6"/>
<evidence type="ECO:0000256" key="4">
    <source>
        <dbReference type="ARBA" id="ARBA00023002"/>
    </source>
</evidence>
<evidence type="ECO:0000313" key="7">
    <source>
        <dbReference type="Proteomes" id="UP000578449"/>
    </source>
</evidence>
<comment type="similarity">
    <text evidence="2">Belongs to the DadA oxidoreductase family.</text>
</comment>
<dbReference type="Gene3D" id="3.50.50.60">
    <property type="entry name" value="FAD/NAD(P)-binding domain"/>
    <property type="match status" value="1"/>
</dbReference>